<dbReference type="EC" id="1.8.1.9" evidence="7"/>
<dbReference type="Pfam" id="PF07992">
    <property type="entry name" value="Pyr_redox_2"/>
    <property type="match status" value="1"/>
</dbReference>
<dbReference type="PROSITE" id="PS00573">
    <property type="entry name" value="PYRIDINE_REDOX_2"/>
    <property type="match status" value="1"/>
</dbReference>
<keyword evidence="5" id="KW-1015">Disulfide bond</keyword>
<dbReference type="InterPro" id="IPR005982">
    <property type="entry name" value="Thioredox_Rdtase"/>
</dbReference>
<dbReference type="Gene3D" id="3.50.50.60">
    <property type="entry name" value="FAD/NAD(P)-binding domain"/>
    <property type="match status" value="2"/>
</dbReference>
<dbReference type="PANTHER" id="PTHR48105">
    <property type="entry name" value="THIOREDOXIN REDUCTASE 1-RELATED-RELATED"/>
    <property type="match status" value="1"/>
</dbReference>
<keyword evidence="6 7" id="KW-0676">Redox-active center</keyword>
<dbReference type="Proteomes" id="UP000199394">
    <property type="component" value="Unassembled WGS sequence"/>
</dbReference>
<evidence type="ECO:0000256" key="8">
    <source>
        <dbReference type="RuleBase" id="RU003881"/>
    </source>
</evidence>
<dbReference type="EMBL" id="FNRK01000034">
    <property type="protein sequence ID" value="SEA81344.1"/>
    <property type="molecule type" value="Genomic_DNA"/>
</dbReference>
<comment type="similarity">
    <text evidence="1 7">Belongs to the class-II pyridine nucleotide-disulfide oxidoreductase family.</text>
</comment>
<dbReference type="GO" id="GO:0005737">
    <property type="term" value="C:cytoplasm"/>
    <property type="evidence" value="ECO:0007669"/>
    <property type="project" value="InterPro"/>
</dbReference>
<keyword evidence="3 7" id="KW-0274">FAD</keyword>
<sequence>MAEKIYDVIIIGGGPGGYSAALYCARACMSTLVLEKLSAGGQMATTSQVDNYPGFEDGVDGFDLGEKMKLSAERFGAETVLGEVRFLQLNGSIKTVVSSEGTFKSKTVIVATGASPRQMGVEGEEGLIGRGVAYCATCDGMFYKDRNVLVVGGGNSAVADALFLSKICKSVTIVHRRDSLRATKTYLRPLERAENIKILWDSKISHIDYGEVVNGAEIENIKTGIKSYLPCDGIFVAVGRIPNTDLVNGQIDLDPQGYIVADESTKTNLPGVYAVGDVRTKALRQIITAAADGATASKYIEDYLVTFE</sequence>
<evidence type="ECO:0000259" key="9">
    <source>
        <dbReference type="Pfam" id="PF07992"/>
    </source>
</evidence>
<dbReference type="PRINTS" id="PR00469">
    <property type="entry name" value="PNDRDTASEII"/>
</dbReference>
<evidence type="ECO:0000256" key="5">
    <source>
        <dbReference type="ARBA" id="ARBA00023157"/>
    </source>
</evidence>
<name>A0A1H4E8F1_9FIRM</name>
<evidence type="ECO:0000256" key="7">
    <source>
        <dbReference type="RuleBase" id="RU003880"/>
    </source>
</evidence>
<comment type="catalytic activity">
    <reaction evidence="7">
        <text>[thioredoxin]-dithiol + NADP(+) = [thioredoxin]-disulfide + NADPH + H(+)</text>
        <dbReference type="Rhea" id="RHEA:20345"/>
        <dbReference type="Rhea" id="RHEA-COMP:10698"/>
        <dbReference type="Rhea" id="RHEA-COMP:10700"/>
        <dbReference type="ChEBI" id="CHEBI:15378"/>
        <dbReference type="ChEBI" id="CHEBI:29950"/>
        <dbReference type="ChEBI" id="CHEBI:50058"/>
        <dbReference type="ChEBI" id="CHEBI:57783"/>
        <dbReference type="ChEBI" id="CHEBI:58349"/>
        <dbReference type="EC" id="1.8.1.9"/>
    </reaction>
</comment>
<dbReference type="InterPro" id="IPR050097">
    <property type="entry name" value="Ferredoxin-NADP_redctase_2"/>
</dbReference>
<evidence type="ECO:0000313" key="11">
    <source>
        <dbReference type="Proteomes" id="UP000199394"/>
    </source>
</evidence>
<comment type="cofactor">
    <cofactor evidence="8">
        <name>FAD</name>
        <dbReference type="ChEBI" id="CHEBI:57692"/>
    </cofactor>
    <text evidence="8">Binds 1 FAD per subunit.</text>
</comment>
<evidence type="ECO:0000313" key="10">
    <source>
        <dbReference type="EMBL" id="SEA81344.1"/>
    </source>
</evidence>
<evidence type="ECO:0000256" key="4">
    <source>
        <dbReference type="ARBA" id="ARBA00023002"/>
    </source>
</evidence>
<dbReference type="SUPFAM" id="SSF51905">
    <property type="entry name" value="FAD/NAD(P)-binding domain"/>
    <property type="match status" value="1"/>
</dbReference>
<organism evidence="10 11">
    <name type="scientific">Eubacterium aggregans</name>
    <dbReference type="NCBI Taxonomy" id="81409"/>
    <lineage>
        <taxon>Bacteria</taxon>
        <taxon>Bacillati</taxon>
        <taxon>Bacillota</taxon>
        <taxon>Clostridia</taxon>
        <taxon>Eubacteriales</taxon>
        <taxon>Eubacteriaceae</taxon>
        <taxon>Eubacterium</taxon>
    </lineage>
</organism>
<dbReference type="NCBIfam" id="TIGR01292">
    <property type="entry name" value="TRX_reduct"/>
    <property type="match status" value="1"/>
</dbReference>
<dbReference type="STRING" id="81409.SAMN04515656_13411"/>
<comment type="subunit">
    <text evidence="7">Homodimer.</text>
</comment>
<keyword evidence="11" id="KW-1185">Reference proteome</keyword>
<accession>A0A1H4E8F1</accession>
<evidence type="ECO:0000256" key="6">
    <source>
        <dbReference type="ARBA" id="ARBA00023284"/>
    </source>
</evidence>
<dbReference type="AlphaFoldDB" id="A0A1H4E8F1"/>
<gene>
    <name evidence="10" type="ORF">SAMN04515656_13411</name>
</gene>
<feature type="domain" description="FAD/NAD(P)-binding" evidence="9">
    <location>
        <begin position="6"/>
        <end position="293"/>
    </location>
</feature>
<dbReference type="RefSeq" id="WP_242911682.1">
    <property type="nucleotide sequence ID" value="NZ_FNRK01000034.1"/>
</dbReference>
<dbReference type="PRINTS" id="PR00368">
    <property type="entry name" value="FADPNR"/>
</dbReference>
<keyword evidence="2 7" id="KW-0285">Flavoprotein</keyword>
<proteinExistence type="inferred from homology"/>
<dbReference type="GO" id="GO:0004791">
    <property type="term" value="F:thioredoxin-disulfide reductase (NADPH) activity"/>
    <property type="evidence" value="ECO:0007669"/>
    <property type="project" value="UniProtKB-UniRule"/>
</dbReference>
<evidence type="ECO:0000256" key="3">
    <source>
        <dbReference type="ARBA" id="ARBA00022827"/>
    </source>
</evidence>
<dbReference type="InterPro" id="IPR036188">
    <property type="entry name" value="FAD/NAD-bd_sf"/>
</dbReference>
<keyword evidence="8" id="KW-0521">NADP</keyword>
<dbReference type="InterPro" id="IPR008255">
    <property type="entry name" value="Pyr_nucl-diS_OxRdtase_2_AS"/>
</dbReference>
<keyword evidence="4 7" id="KW-0560">Oxidoreductase</keyword>
<protein>
    <recommendedName>
        <fullName evidence="7">Thioredoxin reductase</fullName>
        <ecNumber evidence="7">1.8.1.9</ecNumber>
    </recommendedName>
</protein>
<evidence type="ECO:0000256" key="1">
    <source>
        <dbReference type="ARBA" id="ARBA00009333"/>
    </source>
</evidence>
<dbReference type="InterPro" id="IPR023753">
    <property type="entry name" value="FAD/NAD-binding_dom"/>
</dbReference>
<evidence type="ECO:0000256" key="2">
    <source>
        <dbReference type="ARBA" id="ARBA00022630"/>
    </source>
</evidence>
<dbReference type="GO" id="GO:0019430">
    <property type="term" value="P:removal of superoxide radicals"/>
    <property type="evidence" value="ECO:0007669"/>
    <property type="project" value="UniProtKB-UniRule"/>
</dbReference>
<reference evidence="10 11" key="1">
    <citation type="submission" date="2016-10" db="EMBL/GenBank/DDBJ databases">
        <authorList>
            <person name="de Groot N.N."/>
        </authorList>
    </citation>
    <scope>NUCLEOTIDE SEQUENCE [LARGE SCALE GENOMIC DNA]</scope>
    <source>
        <strain evidence="10 11">SR12</strain>
    </source>
</reference>